<name>A0A0G0BBA1_9BACT</name>
<dbReference type="EMBL" id="LBPP01000006">
    <property type="protein sequence ID" value="KKP60981.1"/>
    <property type="molecule type" value="Genomic_DNA"/>
</dbReference>
<accession>A0A0G0BBA1</accession>
<reference evidence="1 2" key="1">
    <citation type="journal article" date="2015" name="Nature">
        <title>rRNA introns, odd ribosomes, and small enigmatic genomes across a large radiation of phyla.</title>
        <authorList>
            <person name="Brown C.T."/>
            <person name="Hug L.A."/>
            <person name="Thomas B.C."/>
            <person name="Sharon I."/>
            <person name="Castelle C.J."/>
            <person name="Singh A."/>
            <person name="Wilkins M.J."/>
            <person name="Williams K.H."/>
            <person name="Banfield J.F."/>
        </authorList>
    </citation>
    <scope>NUCLEOTIDE SEQUENCE [LARGE SCALE GENOMIC DNA]</scope>
</reference>
<evidence type="ECO:0000313" key="1">
    <source>
        <dbReference type="EMBL" id="KKP60981.1"/>
    </source>
</evidence>
<dbReference type="STRING" id="1618477.UR54_C0006G0009"/>
<dbReference type="Proteomes" id="UP000034688">
    <property type="component" value="Unassembled WGS sequence"/>
</dbReference>
<sequence length="83" mass="10233">MYNWTIDEKKLKENDPQKYELWKLVQSINYGLDNHKLSKKQLINAWPFIKNKLDPYKKRALEYLIWQKQYSLPNNLSFWNLSK</sequence>
<protein>
    <submittedName>
        <fullName evidence="1">Uncharacterized protein</fullName>
    </submittedName>
</protein>
<organism evidence="1 2">
    <name type="scientific">Candidatus Roizmanbacteria bacterium GW2011_GWA2_34_18</name>
    <dbReference type="NCBI Taxonomy" id="1618477"/>
    <lineage>
        <taxon>Bacteria</taxon>
        <taxon>Candidatus Roizmaniibacteriota</taxon>
    </lineage>
</organism>
<gene>
    <name evidence="1" type="ORF">UR54_C0006G0009</name>
</gene>
<dbReference type="AlphaFoldDB" id="A0A0G0BBA1"/>
<evidence type="ECO:0000313" key="2">
    <source>
        <dbReference type="Proteomes" id="UP000034688"/>
    </source>
</evidence>
<comment type="caution">
    <text evidence="1">The sequence shown here is derived from an EMBL/GenBank/DDBJ whole genome shotgun (WGS) entry which is preliminary data.</text>
</comment>
<proteinExistence type="predicted"/>